<dbReference type="Gene3D" id="3.30.720.120">
    <property type="match status" value="1"/>
</dbReference>
<dbReference type="InterPro" id="IPR037523">
    <property type="entry name" value="VOC_core"/>
</dbReference>
<dbReference type="AlphaFoldDB" id="A0A118DPP4"/>
<dbReference type="InterPro" id="IPR004360">
    <property type="entry name" value="Glyas_Fos-R_dOase_dom"/>
</dbReference>
<reference evidence="2 3" key="1">
    <citation type="submission" date="2015-11" db="EMBL/GenBank/DDBJ databases">
        <title>Expanding the genomic diversity of Burkholderia species for the development of highly accurate diagnostics.</title>
        <authorList>
            <person name="Sahl J."/>
            <person name="Keim P."/>
            <person name="Wagner D."/>
        </authorList>
    </citation>
    <scope>NUCLEOTIDE SEQUENCE [LARGE SCALE GENOMIC DNA]</scope>
    <source>
        <strain evidence="2 3">TSV85</strain>
    </source>
</reference>
<evidence type="ECO:0000313" key="3">
    <source>
        <dbReference type="Proteomes" id="UP000062788"/>
    </source>
</evidence>
<sequence length="159" mass="17287">MFAAVKPIPEGMHSLTPHLICDGAAAAIEFYKKAFGAVELSRLPSPHEPGRLMHASVRIGDSTLMLVDEMANCGALGPIALKGSPVFIHLYVPDVDETIARAVEAGAKLTMPATDMFWGDRYGQLDDPFGHRWSVGTHKQDLTPEQIREAMQKAIPPAR</sequence>
<dbReference type="OrthoDB" id="9795306at2"/>
<dbReference type="Gene3D" id="3.30.720.110">
    <property type="match status" value="1"/>
</dbReference>
<dbReference type="CDD" id="cd07246">
    <property type="entry name" value="VOC_like"/>
    <property type="match status" value="1"/>
</dbReference>
<dbReference type="Pfam" id="PF00903">
    <property type="entry name" value="Glyoxalase"/>
    <property type="match status" value="1"/>
</dbReference>
<dbReference type="PANTHER" id="PTHR34109">
    <property type="entry name" value="BNAUNNG04460D PROTEIN-RELATED"/>
    <property type="match status" value="1"/>
</dbReference>
<dbReference type="RefSeq" id="WP_059514719.1">
    <property type="nucleotide sequence ID" value="NZ_LOWA01000018.1"/>
</dbReference>
<proteinExistence type="predicted"/>
<gene>
    <name evidence="2" type="ORF">WS67_07475</name>
</gene>
<evidence type="ECO:0000313" key="2">
    <source>
        <dbReference type="EMBL" id="KVE28566.1"/>
    </source>
</evidence>
<dbReference type="Proteomes" id="UP000062788">
    <property type="component" value="Unassembled WGS sequence"/>
</dbReference>
<feature type="domain" description="VOC" evidence="1">
    <location>
        <begin position="11"/>
        <end position="138"/>
    </location>
</feature>
<accession>A0A118DPP4</accession>
<dbReference type="PROSITE" id="PS51819">
    <property type="entry name" value="VOC"/>
    <property type="match status" value="1"/>
</dbReference>
<name>A0A118DPP4_9BURK</name>
<dbReference type="PANTHER" id="PTHR34109:SF1">
    <property type="entry name" value="VOC DOMAIN-CONTAINING PROTEIN"/>
    <property type="match status" value="1"/>
</dbReference>
<comment type="caution">
    <text evidence="2">The sequence shown here is derived from an EMBL/GenBank/DDBJ whole genome shotgun (WGS) entry which is preliminary data.</text>
</comment>
<dbReference type="SUPFAM" id="SSF54593">
    <property type="entry name" value="Glyoxalase/Bleomycin resistance protein/Dihydroxybiphenyl dioxygenase"/>
    <property type="match status" value="1"/>
</dbReference>
<dbReference type="EMBL" id="LOWA01000018">
    <property type="protein sequence ID" value="KVE28566.1"/>
    <property type="molecule type" value="Genomic_DNA"/>
</dbReference>
<protein>
    <submittedName>
        <fullName evidence="2">Glyoxalase</fullName>
    </submittedName>
</protein>
<keyword evidence="3" id="KW-1185">Reference proteome</keyword>
<evidence type="ECO:0000259" key="1">
    <source>
        <dbReference type="PROSITE" id="PS51819"/>
    </source>
</evidence>
<dbReference type="InterPro" id="IPR029068">
    <property type="entry name" value="Glyas_Bleomycin-R_OHBP_Dase"/>
</dbReference>
<organism evidence="2 3">
    <name type="scientific">Burkholderia singularis</name>
    <dbReference type="NCBI Taxonomy" id="1503053"/>
    <lineage>
        <taxon>Bacteria</taxon>
        <taxon>Pseudomonadati</taxon>
        <taxon>Pseudomonadota</taxon>
        <taxon>Betaproteobacteria</taxon>
        <taxon>Burkholderiales</taxon>
        <taxon>Burkholderiaceae</taxon>
        <taxon>Burkholderia</taxon>
        <taxon>pseudomallei group</taxon>
    </lineage>
</organism>